<name>A0A7S3RC38_EMIHU</name>
<dbReference type="AlphaFoldDB" id="A0A7S3RC38"/>
<evidence type="ECO:0000256" key="1">
    <source>
        <dbReference type="SAM" id="Phobius"/>
    </source>
</evidence>
<keyword evidence="1" id="KW-1133">Transmembrane helix</keyword>
<keyword evidence="1" id="KW-0812">Transmembrane</keyword>
<sequence length="212" mass="20328">MLATALAVCASIQDDSIHVSGSGASLEFPVSASVDGNGIEGQFLGVSGHANSGGVGYNVELPVFGSVMGAAASPDGVEGHLKGASLGYTSGEGVKFQQDVLGVGEVGGWSVGGSGASANVMGSSASVAPDGTPNVEVASPDIHKKADGSASILLRHEATARDSPLSSQGGAAAPAGLLAAGLLAVGLLGTYAVAGLISRHSAGAEADGSSMV</sequence>
<feature type="transmembrane region" description="Helical" evidence="1">
    <location>
        <begin position="171"/>
        <end position="194"/>
    </location>
</feature>
<dbReference type="EMBL" id="HBIR01000061">
    <property type="protein sequence ID" value="CAE0519842.1"/>
    <property type="molecule type" value="Transcribed_RNA"/>
</dbReference>
<organism evidence="2">
    <name type="scientific">Emiliania huxleyi</name>
    <name type="common">Coccolithophore</name>
    <name type="synonym">Pontosphaera huxleyi</name>
    <dbReference type="NCBI Taxonomy" id="2903"/>
    <lineage>
        <taxon>Eukaryota</taxon>
        <taxon>Haptista</taxon>
        <taxon>Haptophyta</taxon>
        <taxon>Prymnesiophyceae</taxon>
        <taxon>Isochrysidales</taxon>
        <taxon>Noelaerhabdaceae</taxon>
        <taxon>Emiliania</taxon>
    </lineage>
</organism>
<keyword evidence="1" id="KW-0472">Membrane</keyword>
<gene>
    <name evidence="2" type="ORF">EHUX00137_LOCUS21</name>
</gene>
<accession>A0A7S3RC38</accession>
<proteinExistence type="predicted"/>
<reference evidence="2" key="1">
    <citation type="submission" date="2021-01" db="EMBL/GenBank/DDBJ databases">
        <authorList>
            <person name="Corre E."/>
            <person name="Pelletier E."/>
            <person name="Niang G."/>
            <person name="Scheremetjew M."/>
            <person name="Finn R."/>
            <person name="Kale V."/>
            <person name="Holt S."/>
            <person name="Cochrane G."/>
            <person name="Meng A."/>
            <person name="Brown T."/>
            <person name="Cohen L."/>
        </authorList>
    </citation>
    <scope>NUCLEOTIDE SEQUENCE</scope>
    <source>
        <strain evidence="2">379</strain>
    </source>
</reference>
<protein>
    <submittedName>
        <fullName evidence="2">Uncharacterized protein</fullName>
    </submittedName>
</protein>
<evidence type="ECO:0000313" key="2">
    <source>
        <dbReference type="EMBL" id="CAE0519842.1"/>
    </source>
</evidence>